<accession>A0A2J8L7I6</accession>
<reference evidence="2 3" key="1">
    <citation type="submission" date="2017-12" db="EMBL/GenBank/DDBJ databases">
        <title>High-resolution comparative analysis of great ape genomes.</title>
        <authorList>
            <person name="Pollen A."/>
            <person name="Hastie A."/>
            <person name="Hormozdiari F."/>
            <person name="Dougherty M."/>
            <person name="Liu R."/>
            <person name="Chaisson M."/>
            <person name="Hoppe E."/>
            <person name="Hill C."/>
            <person name="Pang A."/>
            <person name="Hillier L."/>
            <person name="Baker C."/>
            <person name="Armstrong J."/>
            <person name="Shendure J."/>
            <person name="Paten B."/>
            <person name="Wilson R."/>
            <person name="Chao H."/>
            <person name="Schneider V."/>
            <person name="Ventura M."/>
            <person name="Kronenberg Z."/>
            <person name="Murali S."/>
            <person name="Gordon D."/>
            <person name="Cantsilieris S."/>
            <person name="Munson K."/>
            <person name="Nelson B."/>
            <person name="Raja A."/>
            <person name="Underwood J."/>
            <person name="Diekhans M."/>
            <person name="Fiddes I."/>
            <person name="Haussler D."/>
            <person name="Eichler E."/>
        </authorList>
    </citation>
    <scope>NUCLEOTIDE SEQUENCE [LARGE SCALE GENOMIC DNA]</scope>
    <source>
        <strain evidence="2">Yerkes chimp pedigree #C0471</strain>
    </source>
</reference>
<protein>
    <submittedName>
        <fullName evidence="2">ADAMTS17 isoform 7</fullName>
    </submittedName>
</protein>
<dbReference type="EMBL" id="NBAG03000304">
    <property type="protein sequence ID" value="PNI43222.1"/>
    <property type="molecule type" value="Genomic_DNA"/>
</dbReference>
<sequence length="69" mass="7369">MCDGALLPPLVLPVLLLLVWGLDPGTGWPHSAWAGAGANPAPQQLPGPIQWTRTSDQAQMVLDPQPFCR</sequence>
<dbReference type="Proteomes" id="UP000236370">
    <property type="component" value="Unassembled WGS sequence"/>
</dbReference>
<evidence type="ECO:0000256" key="1">
    <source>
        <dbReference type="SAM" id="SignalP"/>
    </source>
</evidence>
<keyword evidence="1" id="KW-0732">Signal</keyword>
<evidence type="ECO:0000313" key="2">
    <source>
        <dbReference type="EMBL" id="PNI43222.1"/>
    </source>
</evidence>
<dbReference type="AlphaFoldDB" id="A0A2J8L7I6"/>
<organism evidence="2 3">
    <name type="scientific">Pan troglodytes</name>
    <name type="common">Chimpanzee</name>
    <dbReference type="NCBI Taxonomy" id="9598"/>
    <lineage>
        <taxon>Eukaryota</taxon>
        <taxon>Metazoa</taxon>
        <taxon>Chordata</taxon>
        <taxon>Craniata</taxon>
        <taxon>Vertebrata</taxon>
        <taxon>Euteleostomi</taxon>
        <taxon>Mammalia</taxon>
        <taxon>Eutheria</taxon>
        <taxon>Euarchontoglires</taxon>
        <taxon>Primates</taxon>
        <taxon>Haplorrhini</taxon>
        <taxon>Catarrhini</taxon>
        <taxon>Hominidae</taxon>
        <taxon>Pan</taxon>
    </lineage>
</organism>
<comment type="caution">
    <text evidence="2">The sequence shown here is derived from an EMBL/GenBank/DDBJ whole genome shotgun (WGS) entry which is preliminary data.</text>
</comment>
<feature type="signal peptide" evidence="1">
    <location>
        <begin position="1"/>
        <end position="21"/>
    </location>
</feature>
<evidence type="ECO:0000313" key="3">
    <source>
        <dbReference type="Proteomes" id="UP000236370"/>
    </source>
</evidence>
<feature type="non-terminal residue" evidence="2">
    <location>
        <position position="69"/>
    </location>
</feature>
<feature type="chain" id="PRO_5014350054" evidence="1">
    <location>
        <begin position="22"/>
        <end position="69"/>
    </location>
</feature>
<proteinExistence type="predicted"/>
<gene>
    <name evidence="2" type="ORF">CK820_G0031966</name>
</gene>
<name>A0A2J8L7I6_PANTR</name>